<gene>
    <name evidence="2" type="ORF">GMARGA_LOCUS33177</name>
</gene>
<dbReference type="Proteomes" id="UP000789901">
    <property type="component" value="Unassembled WGS sequence"/>
</dbReference>
<proteinExistence type="predicted"/>
<name>A0ABN7WP24_GIGMA</name>
<organism evidence="2 3">
    <name type="scientific">Gigaspora margarita</name>
    <dbReference type="NCBI Taxonomy" id="4874"/>
    <lineage>
        <taxon>Eukaryota</taxon>
        <taxon>Fungi</taxon>
        <taxon>Fungi incertae sedis</taxon>
        <taxon>Mucoromycota</taxon>
        <taxon>Glomeromycotina</taxon>
        <taxon>Glomeromycetes</taxon>
        <taxon>Diversisporales</taxon>
        <taxon>Gigasporaceae</taxon>
        <taxon>Gigaspora</taxon>
    </lineage>
</organism>
<evidence type="ECO:0000313" key="2">
    <source>
        <dbReference type="EMBL" id="CAG8836736.1"/>
    </source>
</evidence>
<reference evidence="2 3" key="1">
    <citation type="submission" date="2021-06" db="EMBL/GenBank/DDBJ databases">
        <authorList>
            <person name="Kallberg Y."/>
            <person name="Tangrot J."/>
            <person name="Rosling A."/>
        </authorList>
    </citation>
    <scope>NUCLEOTIDE SEQUENCE [LARGE SCALE GENOMIC DNA]</scope>
    <source>
        <strain evidence="2 3">120-4 pot B 10/14</strain>
    </source>
</reference>
<comment type="caution">
    <text evidence="2">The sequence shown here is derived from an EMBL/GenBank/DDBJ whole genome shotgun (WGS) entry which is preliminary data.</text>
</comment>
<dbReference type="EMBL" id="CAJVQB010054276">
    <property type="protein sequence ID" value="CAG8836736.1"/>
    <property type="molecule type" value="Genomic_DNA"/>
</dbReference>
<evidence type="ECO:0000259" key="1">
    <source>
        <dbReference type="Pfam" id="PF10551"/>
    </source>
</evidence>
<protein>
    <submittedName>
        <fullName evidence="2">15411_t:CDS:1</fullName>
    </submittedName>
</protein>
<keyword evidence="3" id="KW-1185">Reference proteome</keyword>
<dbReference type="PANTHER" id="PTHR47160">
    <property type="entry name" value="PUTATIVE-RELATED"/>
    <property type="match status" value="1"/>
</dbReference>
<sequence>MDGTFRTVPTVFRQLYTIHAPVGTSKNSQIFPLIYALMSSKSAELYTQLFQDLNDIAAENEFTLRPSTIITDFEIAAINAFRDAFPDVTNKGCFFHFAQSGWRKVQESGLSVQYSTDNHLNLKICQLFALAFLPPADPAAFDMLKVEIPPAARNIVQWFEEYYVYGKVRRVYRNGNVSRNAPLFSPTLWSVFDSVEAGIPRTQNK</sequence>
<dbReference type="Pfam" id="PF10551">
    <property type="entry name" value="MULE"/>
    <property type="match status" value="1"/>
</dbReference>
<dbReference type="InterPro" id="IPR018289">
    <property type="entry name" value="MULE_transposase_dom"/>
</dbReference>
<dbReference type="PANTHER" id="PTHR47160:SF8">
    <property type="entry name" value="MULE TRANSPOSASE DOMAIN-CONTAINING PROTEIN"/>
    <property type="match status" value="1"/>
</dbReference>
<evidence type="ECO:0000313" key="3">
    <source>
        <dbReference type="Proteomes" id="UP000789901"/>
    </source>
</evidence>
<feature type="domain" description="MULE transposase" evidence="1">
    <location>
        <begin position="1"/>
        <end position="99"/>
    </location>
</feature>
<feature type="non-terminal residue" evidence="2">
    <location>
        <position position="205"/>
    </location>
</feature>
<accession>A0ABN7WP24</accession>